<dbReference type="SUPFAM" id="SSF47781">
    <property type="entry name" value="RuvA domain 2-like"/>
    <property type="match status" value="2"/>
</dbReference>
<evidence type="ECO:0000259" key="1">
    <source>
        <dbReference type="PROSITE" id="PS50126"/>
    </source>
</evidence>
<dbReference type="OrthoDB" id="5823222at2759"/>
<dbReference type="Gene3D" id="3.30.420.140">
    <property type="entry name" value="YqgF/RNase H-like domain"/>
    <property type="match status" value="1"/>
</dbReference>
<dbReference type="GO" id="GO:0006412">
    <property type="term" value="P:translation"/>
    <property type="evidence" value="ECO:0007669"/>
    <property type="project" value="TreeGrafter"/>
</dbReference>
<organism evidence="2 3">
    <name type="scientific">Caenorhabditis angaria</name>
    <dbReference type="NCBI Taxonomy" id="860376"/>
    <lineage>
        <taxon>Eukaryota</taxon>
        <taxon>Metazoa</taxon>
        <taxon>Ecdysozoa</taxon>
        <taxon>Nematoda</taxon>
        <taxon>Chromadorea</taxon>
        <taxon>Rhabditida</taxon>
        <taxon>Rhabditina</taxon>
        <taxon>Rhabditomorpha</taxon>
        <taxon>Rhabditoidea</taxon>
        <taxon>Rhabditidae</taxon>
        <taxon>Peloderinae</taxon>
        <taxon>Caenorhabditis</taxon>
    </lineage>
</organism>
<dbReference type="Gene3D" id="1.10.3500.10">
    <property type="entry name" value="Tex N-terminal region-like"/>
    <property type="match status" value="1"/>
</dbReference>
<dbReference type="GO" id="GO:0006139">
    <property type="term" value="P:nucleobase-containing compound metabolic process"/>
    <property type="evidence" value="ECO:0007669"/>
    <property type="project" value="InterPro"/>
</dbReference>
<dbReference type="GO" id="GO:0003735">
    <property type="term" value="F:structural constituent of ribosome"/>
    <property type="evidence" value="ECO:0007669"/>
    <property type="project" value="TreeGrafter"/>
</dbReference>
<reference evidence="2" key="1">
    <citation type="submission" date="2022-11" db="EMBL/GenBank/DDBJ databases">
        <authorList>
            <person name="Kikuchi T."/>
        </authorList>
    </citation>
    <scope>NUCLEOTIDE SEQUENCE</scope>
    <source>
        <strain evidence="2">PS1010</strain>
    </source>
</reference>
<dbReference type="InterPro" id="IPR012337">
    <property type="entry name" value="RNaseH-like_sf"/>
</dbReference>
<dbReference type="InterPro" id="IPR037027">
    <property type="entry name" value="YqgF/RNaseH-like_dom_sf"/>
</dbReference>
<dbReference type="InterPro" id="IPR050437">
    <property type="entry name" value="Ribos_protein_bS1-like"/>
</dbReference>
<dbReference type="Proteomes" id="UP001152747">
    <property type="component" value="Unassembled WGS sequence"/>
</dbReference>
<dbReference type="GO" id="GO:0003729">
    <property type="term" value="F:mRNA binding"/>
    <property type="evidence" value="ECO:0007669"/>
    <property type="project" value="TreeGrafter"/>
</dbReference>
<name>A0A9P1MUM7_9PELO</name>
<dbReference type="SUPFAM" id="SSF50249">
    <property type="entry name" value="Nucleic acid-binding proteins"/>
    <property type="match status" value="1"/>
</dbReference>
<dbReference type="InterPro" id="IPR023323">
    <property type="entry name" value="Tex-like_dom_sf"/>
</dbReference>
<dbReference type="SUPFAM" id="SSF158832">
    <property type="entry name" value="Tex N-terminal region-like"/>
    <property type="match status" value="1"/>
</dbReference>
<evidence type="ECO:0000313" key="3">
    <source>
        <dbReference type="Proteomes" id="UP001152747"/>
    </source>
</evidence>
<dbReference type="InterPro" id="IPR012340">
    <property type="entry name" value="NA-bd_OB-fold"/>
</dbReference>
<dbReference type="SMART" id="SM00316">
    <property type="entry name" value="S1"/>
    <property type="match status" value="1"/>
</dbReference>
<dbReference type="AlphaFoldDB" id="A0A9P1MUM7"/>
<dbReference type="InterPro" id="IPR041692">
    <property type="entry name" value="HHH_9"/>
</dbReference>
<dbReference type="SMART" id="SM00732">
    <property type="entry name" value="YqgFc"/>
    <property type="match status" value="1"/>
</dbReference>
<dbReference type="Pfam" id="PF16921">
    <property type="entry name" value="Tex_YqgF"/>
    <property type="match status" value="1"/>
</dbReference>
<proteinExistence type="predicted"/>
<dbReference type="Gene3D" id="1.10.150.310">
    <property type="entry name" value="Tex RuvX-like domain-like"/>
    <property type="match status" value="1"/>
</dbReference>
<dbReference type="Pfam" id="PF12836">
    <property type="entry name" value="HHH_3"/>
    <property type="match status" value="1"/>
</dbReference>
<keyword evidence="3" id="KW-1185">Reference proteome</keyword>
<dbReference type="Gene3D" id="2.40.50.140">
    <property type="entry name" value="Nucleic acid-binding proteins"/>
    <property type="match status" value="1"/>
</dbReference>
<accession>A0A9P1MUM7</accession>
<sequence length="547" mass="61515">MSLTTAISSKANKNADDKSIEDAKLHFDNYIGFNKQVRQITENQILAMERAEDLGLITIKIEIDLNEAKLVHPYTKEVAGKIHGKMKEIFEKAVIYTVSKFFVPRIQRATRRHLSNKAQNAAIQCFATNIKQLFCQKGINDRFVLALDPGFLTCKCAFLEPTGKIITTCEFRYQQGKAGGFDRKGTEYITHCLKMTNGMNLAIAIGNGKGSYETQKIVSQLISSTLKYNKIDIGFCIVPEDGASKYSITELAAIEMPEISPNERSAVSIGRRLIDPMSEYVKIEPRHLGKGMYQHSVNSTKLTEALELVVKERVSLRGVDVNCASEHLLRQVCGLNKRTAAGIVTLREKLGKITSREEIRKVAGLGPISFVQCSGFLRVLKPEKSYVKNGNKRRKVEWNPLDETVIHPDDYGIAEKVLKKIGILTMEEEICWQDVKKKIANIGRNVKWEEGEQKIVDLLLIEEDLIEPPRLMKCVTKNVELRKGAILPGIIRNQTTFGVFVDIGLETNGLAHISKFRYRNQLPAVGQNLNFRVLDFGNGRISLEPVY</sequence>
<comment type="caution">
    <text evidence="2">The sequence shown here is derived from an EMBL/GenBank/DDBJ whole genome shotgun (WGS) entry which is preliminary data.</text>
</comment>
<dbReference type="PROSITE" id="PS50126">
    <property type="entry name" value="S1"/>
    <property type="match status" value="1"/>
</dbReference>
<dbReference type="InterPro" id="IPR006641">
    <property type="entry name" value="YqgF/RNaseH-like_dom"/>
</dbReference>
<dbReference type="InterPro" id="IPR010994">
    <property type="entry name" value="RuvA_2-like"/>
</dbReference>
<dbReference type="SUPFAM" id="SSF53098">
    <property type="entry name" value="Ribonuclease H-like"/>
    <property type="match status" value="1"/>
</dbReference>
<dbReference type="PANTHER" id="PTHR10724">
    <property type="entry name" value="30S RIBOSOMAL PROTEIN S1"/>
    <property type="match status" value="1"/>
</dbReference>
<evidence type="ECO:0000313" key="2">
    <source>
        <dbReference type="EMBL" id="CAI5439461.1"/>
    </source>
</evidence>
<dbReference type="EMBL" id="CANHGI010000001">
    <property type="protein sequence ID" value="CAI5439461.1"/>
    <property type="molecule type" value="Genomic_DNA"/>
</dbReference>
<feature type="domain" description="S1 motif" evidence="1">
    <location>
        <begin position="484"/>
        <end position="546"/>
    </location>
</feature>
<dbReference type="InterPro" id="IPR003029">
    <property type="entry name" value="S1_domain"/>
</dbReference>
<dbReference type="PANTHER" id="PTHR10724:SF10">
    <property type="entry name" value="S1 RNA-BINDING DOMAIN-CONTAINING PROTEIN 1"/>
    <property type="match status" value="1"/>
</dbReference>
<dbReference type="InterPro" id="IPR032639">
    <property type="entry name" value="Tex_YqgF"/>
</dbReference>
<protein>
    <recommendedName>
        <fullName evidence="1">S1 motif domain-containing protein</fullName>
    </recommendedName>
</protein>
<gene>
    <name evidence="2" type="ORF">CAMP_LOCUS2098</name>
</gene>
<dbReference type="Pfam" id="PF17674">
    <property type="entry name" value="HHH_9"/>
    <property type="match status" value="1"/>
</dbReference>